<evidence type="ECO:0000313" key="12">
    <source>
        <dbReference type="Proteomes" id="UP001595751"/>
    </source>
</evidence>
<evidence type="ECO:0000259" key="10">
    <source>
        <dbReference type="SMART" id="SM01097"/>
    </source>
</evidence>
<evidence type="ECO:0000256" key="2">
    <source>
        <dbReference type="ARBA" id="ARBA00007800"/>
    </source>
</evidence>
<dbReference type="PRINTS" id="PR00099">
    <property type="entry name" value="CPSGATASE"/>
</dbReference>
<feature type="binding site" evidence="8">
    <location>
        <position position="331"/>
    </location>
    <ligand>
        <name>L-glutamine</name>
        <dbReference type="ChEBI" id="CHEBI:58359"/>
    </ligand>
</feature>
<feature type="domain" description="Carbamoyl-phosphate synthase small subunit N-terminal" evidence="10">
    <location>
        <begin position="29"/>
        <end position="161"/>
    </location>
</feature>
<dbReference type="InterPro" id="IPR006274">
    <property type="entry name" value="CarbamoylP_synth_ssu"/>
</dbReference>
<evidence type="ECO:0000256" key="7">
    <source>
        <dbReference type="ARBA" id="ARBA00048816"/>
    </source>
</evidence>
<feature type="binding site" evidence="8">
    <location>
        <position position="260"/>
    </location>
    <ligand>
        <name>L-glutamine</name>
        <dbReference type="ChEBI" id="CHEBI:58359"/>
    </ligand>
</feature>
<dbReference type="Gene3D" id="3.50.30.20">
    <property type="entry name" value="Carbamoyl-phosphate synthase small subunit, N-terminal domain"/>
    <property type="match status" value="1"/>
</dbReference>
<keyword evidence="8" id="KW-0028">Amino-acid biosynthesis</keyword>
<proteinExistence type="inferred from homology"/>
<dbReference type="EMBL" id="JBHRZN010000004">
    <property type="protein sequence ID" value="MFC3850793.1"/>
    <property type="molecule type" value="Genomic_DNA"/>
</dbReference>
<feature type="compositionally biased region" description="Basic and acidic residues" evidence="9">
    <location>
        <begin position="8"/>
        <end position="18"/>
    </location>
</feature>
<comment type="pathway">
    <text evidence="1 8">Amino-acid biosynthesis; L-arginine biosynthesis; carbamoyl phosphate from bicarbonate: step 1/1.</text>
</comment>
<feature type="binding site" evidence="8">
    <location>
        <position position="328"/>
    </location>
    <ligand>
        <name>L-glutamine</name>
        <dbReference type="ChEBI" id="CHEBI:58359"/>
    </ligand>
</feature>
<dbReference type="NCBIfam" id="NF009475">
    <property type="entry name" value="PRK12838.1"/>
    <property type="match status" value="1"/>
</dbReference>
<dbReference type="GO" id="GO:0004088">
    <property type="term" value="F:carbamoyl-phosphate synthase (glutamine-hydrolyzing) activity"/>
    <property type="evidence" value="ECO:0007669"/>
    <property type="project" value="UniProtKB-EC"/>
</dbReference>
<name>A0ABV7ZQI8_9CORY</name>
<dbReference type="RefSeq" id="WP_290293100.1">
    <property type="nucleotide sequence ID" value="NZ_CP047211.1"/>
</dbReference>
<dbReference type="InterPro" id="IPR036480">
    <property type="entry name" value="CarbP_synth_ssu_N_sf"/>
</dbReference>
<feature type="binding site" evidence="8">
    <location>
        <position position="73"/>
    </location>
    <ligand>
        <name>L-glutamine</name>
        <dbReference type="ChEBI" id="CHEBI:58359"/>
    </ligand>
</feature>
<dbReference type="InterPro" id="IPR035686">
    <property type="entry name" value="CPSase_GATase1"/>
</dbReference>
<feature type="binding site" evidence="8">
    <location>
        <position position="330"/>
    </location>
    <ligand>
        <name>L-glutamine</name>
        <dbReference type="ChEBI" id="CHEBI:58359"/>
    </ligand>
</feature>
<dbReference type="PANTHER" id="PTHR43418:SF7">
    <property type="entry name" value="CARBAMOYL-PHOSPHATE SYNTHASE SMALL CHAIN"/>
    <property type="match status" value="1"/>
</dbReference>
<dbReference type="SUPFAM" id="SSF52021">
    <property type="entry name" value="Carbamoyl phosphate synthetase, small subunit N-terminal domain"/>
    <property type="match status" value="1"/>
</dbReference>
<evidence type="ECO:0000256" key="3">
    <source>
        <dbReference type="ARBA" id="ARBA00022598"/>
    </source>
</evidence>
<feature type="active site" evidence="8">
    <location>
        <position position="376"/>
    </location>
</feature>
<dbReference type="PROSITE" id="PS51273">
    <property type="entry name" value="GATASE_TYPE_1"/>
    <property type="match status" value="1"/>
</dbReference>
<feature type="binding site" evidence="8">
    <location>
        <position position="290"/>
    </location>
    <ligand>
        <name>L-glutamine</name>
        <dbReference type="ChEBI" id="CHEBI:58359"/>
    </ligand>
</feature>
<evidence type="ECO:0000256" key="4">
    <source>
        <dbReference type="ARBA" id="ARBA00022741"/>
    </source>
</evidence>
<sequence>MGKHHKDTLHAGENEKGSHVSNAPADENTPAVLVLADGKVFRGRGFGATGTTLGEAVFTTAMTGYQETLTDPSYHRQIIVATPPQIGNTGWNDEDSESHDGRIWAAGYVIRDLSRAPSNWRSRRTLVDEMVEQGLIGIRQVDTRAIVRHIRDHGAVAAGIFSGEDAARPVDELVEIVRAQPSMAGANLSEEVTAGETYVIEPEGEAKATVVAYDLGIKANTPRELAKRGARVVVVPANTPYPEIKKEHAPDGVFISNGPGDPATADAMVQVAKNAMDDGMPLFGICFGNQILGRALGLSTYKMRFGHRGINVPVKDHVTGTFYITAQNHGFALEGEPGKSFDTPWGPAKITHTCLNDDTVEGVALESGMAFSVQYHPESAAGPHDAHNLFDDFMALMDRAGSNNQEGQN</sequence>
<dbReference type="Proteomes" id="UP001595751">
    <property type="component" value="Unassembled WGS sequence"/>
</dbReference>
<comment type="catalytic activity">
    <reaction evidence="8">
        <text>L-glutamine + H2O = L-glutamate + NH4(+)</text>
        <dbReference type="Rhea" id="RHEA:15889"/>
        <dbReference type="ChEBI" id="CHEBI:15377"/>
        <dbReference type="ChEBI" id="CHEBI:28938"/>
        <dbReference type="ChEBI" id="CHEBI:29985"/>
        <dbReference type="ChEBI" id="CHEBI:58359"/>
    </reaction>
</comment>
<keyword evidence="3 8" id="KW-0436">Ligase</keyword>
<keyword evidence="5 8" id="KW-0067">ATP-binding</keyword>
<dbReference type="HAMAP" id="MF_01209">
    <property type="entry name" value="CPSase_S_chain"/>
    <property type="match status" value="1"/>
</dbReference>
<dbReference type="InterPro" id="IPR002474">
    <property type="entry name" value="CarbamoylP_synth_ssu_N"/>
</dbReference>
<evidence type="ECO:0000313" key="11">
    <source>
        <dbReference type="EMBL" id="MFC3850793.1"/>
    </source>
</evidence>
<reference evidence="12" key="1">
    <citation type="journal article" date="2019" name="Int. J. Syst. Evol. Microbiol.">
        <title>The Global Catalogue of Microorganisms (GCM) 10K type strain sequencing project: providing services to taxonomists for standard genome sequencing and annotation.</title>
        <authorList>
            <consortium name="The Broad Institute Genomics Platform"/>
            <consortium name="The Broad Institute Genome Sequencing Center for Infectious Disease"/>
            <person name="Wu L."/>
            <person name="Ma J."/>
        </authorList>
    </citation>
    <scope>NUCLEOTIDE SEQUENCE [LARGE SCALE GENOMIC DNA]</scope>
    <source>
        <strain evidence="12">CCUG 53252</strain>
    </source>
</reference>
<dbReference type="InterPro" id="IPR050472">
    <property type="entry name" value="Anth_synth/Amidotransfase"/>
</dbReference>
<dbReference type="EC" id="6.3.5.5" evidence="8"/>
<dbReference type="Gene3D" id="3.40.50.880">
    <property type="match status" value="1"/>
</dbReference>
<dbReference type="InterPro" id="IPR029062">
    <property type="entry name" value="Class_I_gatase-like"/>
</dbReference>
<dbReference type="SMART" id="SM01097">
    <property type="entry name" value="CPSase_sm_chain"/>
    <property type="match status" value="1"/>
</dbReference>
<feature type="region of interest" description="Disordered" evidence="9">
    <location>
        <begin position="1"/>
        <end position="26"/>
    </location>
</feature>
<comment type="catalytic activity">
    <reaction evidence="7 8">
        <text>hydrogencarbonate + L-glutamine + 2 ATP + H2O = carbamoyl phosphate + L-glutamate + 2 ADP + phosphate + 2 H(+)</text>
        <dbReference type="Rhea" id="RHEA:18633"/>
        <dbReference type="ChEBI" id="CHEBI:15377"/>
        <dbReference type="ChEBI" id="CHEBI:15378"/>
        <dbReference type="ChEBI" id="CHEBI:17544"/>
        <dbReference type="ChEBI" id="CHEBI:29985"/>
        <dbReference type="ChEBI" id="CHEBI:30616"/>
        <dbReference type="ChEBI" id="CHEBI:43474"/>
        <dbReference type="ChEBI" id="CHEBI:58228"/>
        <dbReference type="ChEBI" id="CHEBI:58359"/>
        <dbReference type="ChEBI" id="CHEBI:456216"/>
        <dbReference type="EC" id="6.3.5.5"/>
    </reaction>
</comment>
<comment type="subunit">
    <text evidence="8">Composed of two chains; the small (or glutamine) chain promotes the hydrolysis of glutamine to ammonia, which is used by the large (or ammonia) chain to synthesize carbamoyl phosphate. Tetramer of heterodimers (alpha,beta)4.</text>
</comment>
<comment type="caution">
    <text evidence="11">The sequence shown here is derived from an EMBL/GenBank/DDBJ whole genome shotgun (WGS) entry which is preliminary data.</text>
</comment>
<feature type="active site" evidence="8">
    <location>
        <position position="378"/>
    </location>
</feature>
<keyword evidence="4 8" id="KW-0547">Nucleotide-binding</keyword>
<dbReference type="CDD" id="cd01744">
    <property type="entry name" value="GATase1_CPSase"/>
    <property type="match status" value="1"/>
</dbReference>
<keyword evidence="6 8" id="KW-0315">Glutamine amidotransferase</keyword>
<feature type="binding site" evidence="8">
    <location>
        <position position="287"/>
    </location>
    <ligand>
        <name>L-glutamine</name>
        <dbReference type="ChEBI" id="CHEBI:58359"/>
    </ligand>
</feature>
<evidence type="ECO:0000256" key="6">
    <source>
        <dbReference type="ARBA" id="ARBA00022962"/>
    </source>
</evidence>
<feature type="active site" description="Nucleophile" evidence="8">
    <location>
        <position position="286"/>
    </location>
</feature>
<organism evidence="11 12">
    <name type="scientific">Corynebacterium hansenii</name>
    <dbReference type="NCBI Taxonomy" id="394964"/>
    <lineage>
        <taxon>Bacteria</taxon>
        <taxon>Bacillati</taxon>
        <taxon>Actinomycetota</taxon>
        <taxon>Actinomycetes</taxon>
        <taxon>Mycobacteriales</taxon>
        <taxon>Corynebacteriaceae</taxon>
        <taxon>Corynebacterium</taxon>
    </lineage>
</organism>
<protein>
    <recommendedName>
        <fullName evidence="8">Carbamoyl phosphate synthase small chain</fullName>
        <ecNumber evidence="8">6.3.5.5</ecNumber>
    </recommendedName>
    <alternativeName>
        <fullName evidence="8">Carbamoyl phosphate synthetase glutamine chain</fullName>
    </alternativeName>
</protein>
<dbReference type="PRINTS" id="PR00096">
    <property type="entry name" value="GATASE"/>
</dbReference>
<evidence type="ECO:0000256" key="8">
    <source>
        <dbReference type="HAMAP-Rule" id="MF_01209"/>
    </source>
</evidence>
<feature type="binding site" evidence="8">
    <location>
        <position position="258"/>
    </location>
    <ligand>
        <name>L-glutamine</name>
        <dbReference type="ChEBI" id="CHEBI:58359"/>
    </ligand>
</feature>
<evidence type="ECO:0000256" key="1">
    <source>
        <dbReference type="ARBA" id="ARBA00005077"/>
    </source>
</evidence>
<gene>
    <name evidence="8 11" type="primary">carA</name>
    <name evidence="11" type="ORF">ACFORJ_11560</name>
</gene>
<dbReference type="InterPro" id="IPR017926">
    <property type="entry name" value="GATASE"/>
</dbReference>
<comment type="similarity">
    <text evidence="2 8">Belongs to the CarA family.</text>
</comment>
<comment type="pathway">
    <text evidence="8">Pyrimidine metabolism; UMP biosynthesis via de novo pathway; (S)-dihydroorotate from bicarbonate: step 1/3.</text>
</comment>
<dbReference type="SUPFAM" id="SSF52317">
    <property type="entry name" value="Class I glutamine amidotransferase-like"/>
    <property type="match status" value="1"/>
</dbReference>
<accession>A0ABV7ZQI8</accession>
<dbReference type="Pfam" id="PF00988">
    <property type="entry name" value="CPSase_sm_chain"/>
    <property type="match status" value="1"/>
</dbReference>
<feature type="region of interest" description="CPSase" evidence="8">
    <location>
        <begin position="1"/>
        <end position="208"/>
    </location>
</feature>
<dbReference type="PANTHER" id="PTHR43418">
    <property type="entry name" value="MULTIFUNCTIONAL TRYPTOPHAN BIOSYNTHESIS PROTEIN-RELATED"/>
    <property type="match status" value="1"/>
</dbReference>
<keyword evidence="8" id="KW-0055">Arginine biosynthesis</keyword>
<keyword evidence="12" id="KW-1185">Reference proteome</keyword>
<comment type="function">
    <text evidence="8">Small subunit of the glutamine-dependent carbamoyl phosphate synthetase (CPSase). CPSase catalyzes the formation of carbamoyl phosphate from the ammonia moiety of glutamine, carbonate, and phosphate donated by ATP, constituting the first step of 2 biosynthetic pathways, one leading to arginine and/or urea and the other to pyrimidine nucleotides. The small subunit (glutamine amidotransferase) binds and cleaves glutamine to supply the large subunit with the substrate ammonia.</text>
</comment>
<dbReference type="PRINTS" id="PR00097">
    <property type="entry name" value="ANTSNTHASEII"/>
</dbReference>
<dbReference type="NCBIfam" id="TIGR01368">
    <property type="entry name" value="CPSaseIIsmall"/>
    <property type="match status" value="1"/>
</dbReference>
<evidence type="ECO:0000256" key="9">
    <source>
        <dbReference type="SAM" id="MobiDB-lite"/>
    </source>
</evidence>
<evidence type="ECO:0000256" key="5">
    <source>
        <dbReference type="ARBA" id="ARBA00022840"/>
    </source>
</evidence>
<dbReference type="Pfam" id="PF00117">
    <property type="entry name" value="GATase"/>
    <property type="match status" value="1"/>
</dbReference>
<keyword evidence="8" id="KW-0665">Pyrimidine biosynthesis</keyword>